<protein>
    <recommendedName>
        <fullName evidence="3">exo-alpha-sialidase</fullName>
        <ecNumber evidence="3">3.2.1.18</ecNumber>
    </recommendedName>
</protein>
<evidence type="ECO:0000256" key="2">
    <source>
        <dbReference type="ARBA" id="ARBA00009348"/>
    </source>
</evidence>
<reference evidence="6 7" key="1">
    <citation type="journal article" date="1992" name="Lakartidningen">
        <title>[Penicillin V and not amoxicillin is the first choice preparation in acute otitis].</title>
        <authorList>
            <person name="Kamme C."/>
            <person name="Lundgren K."/>
            <person name="Prellner K."/>
        </authorList>
    </citation>
    <scope>NUCLEOTIDE SEQUENCE [LARGE SCALE GENOMIC DNA]</scope>
    <source>
        <strain evidence="6 7">PC2777IV</strain>
    </source>
</reference>
<evidence type="ECO:0000313" key="7">
    <source>
        <dbReference type="Proteomes" id="UP000325013"/>
    </source>
</evidence>
<dbReference type="GO" id="GO:0004308">
    <property type="term" value="F:exo-alpha-sialidase activity"/>
    <property type="evidence" value="ECO:0007669"/>
    <property type="project" value="UniProtKB-EC"/>
</dbReference>
<dbReference type="GO" id="GO:0016020">
    <property type="term" value="C:membrane"/>
    <property type="evidence" value="ECO:0007669"/>
    <property type="project" value="TreeGrafter"/>
</dbReference>
<evidence type="ECO:0000256" key="4">
    <source>
        <dbReference type="SAM" id="MobiDB-lite"/>
    </source>
</evidence>
<dbReference type="GO" id="GO:0006689">
    <property type="term" value="P:ganglioside catabolic process"/>
    <property type="evidence" value="ECO:0007669"/>
    <property type="project" value="TreeGrafter"/>
</dbReference>
<dbReference type="Proteomes" id="UP000325013">
    <property type="component" value="Unassembled WGS sequence"/>
</dbReference>
<accession>A0A5C8G4I4</accession>
<evidence type="ECO:0000313" key="6">
    <source>
        <dbReference type="EMBL" id="TXJ56577.1"/>
    </source>
</evidence>
<dbReference type="EC" id="3.2.1.18" evidence="3"/>
<dbReference type="AlphaFoldDB" id="A0A5C8G4I4"/>
<dbReference type="Pfam" id="PF13088">
    <property type="entry name" value="BNR_2"/>
    <property type="match status" value="1"/>
</dbReference>
<feature type="domain" description="Sialidase" evidence="5">
    <location>
        <begin position="144"/>
        <end position="442"/>
    </location>
</feature>
<dbReference type="GO" id="GO:0009313">
    <property type="term" value="P:oligosaccharide catabolic process"/>
    <property type="evidence" value="ECO:0007669"/>
    <property type="project" value="TreeGrafter"/>
</dbReference>
<dbReference type="PANTHER" id="PTHR10628:SF30">
    <property type="entry name" value="EXO-ALPHA-SIALIDASE"/>
    <property type="match status" value="1"/>
</dbReference>
<name>A0A5C8G4I4_9SPIR</name>
<gene>
    <name evidence="6" type="ORF">EPJ67_06655</name>
</gene>
<dbReference type="PANTHER" id="PTHR10628">
    <property type="entry name" value="SIALIDASE"/>
    <property type="match status" value="1"/>
</dbReference>
<comment type="catalytic activity">
    <reaction evidence="1">
        <text>Hydrolysis of alpha-(2-&gt;3)-, alpha-(2-&gt;6)-, alpha-(2-&gt;8)- glycosidic linkages of terminal sialic acid residues in oligosaccharides, glycoproteins, glycolipids, colominic acid and synthetic substrates.</text>
        <dbReference type="EC" id="3.2.1.18"/>
    </reaction>
</comment>
<dbReference type="InterPro" id="IPR036278">
    <property type="entry name" value="Sialidase_sf"/>
</dbReference>
<comment type="caution">
    <text evidence="6">The sequence shown here is derived from an EMBL/GenBank/DDBJ whole genome shotgun (WGS) entry which is preliminary data.</text>
</comment>
<dbReference type="Gene3D" id="2.120.10.10">
    <property type="match status" value="1"/>
</dbReference>
<comment type="similarity">
    <text evidence="2">Belongs to the glycosyl hydrolase 33 family.</text>
</comment>
<dbReference type="InterPro" id="IPR026856">
    <property type="entry name" value="Sialidase_fam"/>
</dbReference>
<dbReference type="GO" id="GO:0005737">
    <property type="term" value="C:cytoplasm"/>
    <property type="evidence" value="ECO:0007669"/>
    <property type="project" value="TreeGrafter"/>
</dbReference>
<proteinExistence type="inferred from homology"/>
<evidence type="ECO:0000256" key="1">
    <source>
        <dbReference type="ARBA" id="ARBA00000427"/>
    </source>
</evidence>
<dbReference type="SUPFAM" id="SSF50939">
    <property type="entry name" value="Sialidases"/>
    <property type="match status" value="1"/>
</dbReference>
<evidence type="ECO:0000256" key="3">
    <source>
        <dbReference type="ARBA" id="ARBA00012733"/>
    </source>
</evidence>
<dbReference type="EMBL" id="SAYJ01000016">
    <property type="protein sequence ID" value="TXJ56577.1"/>
    <property type="molecule type" value="Genomic_DNA"/>
</dbReference>
<feature type="region of interest" description="Disordered" evidence="4">
    <location>
        <begin position="158"/>
        <end position="177"/>
    </location>
</feature>
<sequence>MLFNKKFNFMEEIMSQTTKRVFTRKSKLFLILASMILALSCKNPLGDESGGSGGAGGGGSGGQTITNKDGRVFPAWYLTEQQQQQDFSIGPKILFDTRRNDGNPNQLGDQQYRIPAIIAATNGNIIVFADNRYNHGNDIGVQNARKIDIVYKVSKDGGNSWSQEKTIPPLSPSASLQNADNKGDVAVFKHPDGTLVAMAVSGGGYASGGNANTPSRMVRSESKDNGETWSQWQEVGQALFNTIKTKHGKAQAFMTSGRGLTLKDGTFVNAMGGPDWSIIYVYSKDKGMTWNYGQYIKGSESSGGKYTLWVGEPKVIAQLDDGKLLMSIRNATQSSGTRNTPRKFIISTTSADNDPNVSWPTQLSSWNFIDGDVDAEGVLWTSKKDGADITRILHIQAGPQRRKGLALYLSIDEGQTFTKKYDILANNIGACYASIDVLGDGTVITAAEEQSDNGQYYDIVFRRYNMKTLTGEVYKTEWYK</sequence>
<evidence type="ECO:0000259" key="5">
    <source>
        <dbReference type="Pfam" id="PF13088"/>
    </source>
</evidence>
<dbReference type="InterPro" id="IPR011040">
    <property type="entry name" value="Sialidase"/>
</dbReference>
<organism evidence="6 7">
    <name type="scientific">Brachyspira aalborgi</name>
    <dbReference type="NCBI Taxonomy" id="29522"/>
    <lineage>
        <taxon>Bacteria</taxon>
        <taxon>Pseudomonadati</taxon>
        <taxon>Spirochaetota</taxon>
        <taxon>Spirochaetia</taxon>
        <taxon>Brachyspirales</taxon>
        <taxon>Brachyspiraceae</taxon>
        <taxon>Brachyspira</taxon>
    </lineage>
</organism>
<dbReference type="CDD" id="cd15482">
    <property type="entry name" value="Sialidase_non-viral"/>
    <property type="match status" value="1"/>
</dbReference>